<organism evidence="3 4">
    <name type="scientific">Algoriphagus namhaensis</name>
    <dbReference type="NCBI Taxonomy" id="915353"/>
    <lineage>
        <taxon>Bacteria</taxon>
        <taxon>Pseudomonadati</taxon>
        <taxon>Bacteroidota</taxon>
        <taxon>Cytophagia</taxon>
        <taxon>Cytophagales</taxon>
        <taxon>Cyclobacteriaceae</taxon>
        <taxon>Algoriphagus</taxon>
    </lineage>
</organism>
<sequence length="264" mass="30337">MIYKGFTEANVIITGACSGIGRELVKQVSESRANILAIDYRKEDLKDLANEFPQVTHTLEIDLSQKGTHATIITYVKNHWTHVDFCFANAGIAEFGPTERQNWEEMDRLFQLNVHSPIQLGLGLKEAFPPHPFRHVITASAMSYWTLPGYSLYAATKSALLQWAQTLWAEKTGKWLTLVFPIATKTDFFNHAGKNIPKAWPQQTAEWVASEMLRGAAKGKKKIYPSKLFLGVLILNRFFRFIRRIVLWVEYRKYKNWLKEQSNS</sequence>
<evidence type="ECO:0000256" key="1">
    <source>
        <dbReference type="ARBA" id="ARBA00006484"/>
    </source>
</evidence>
<dbReference type="Pfam" id="PF00106">
    <property type="entry name" value="adh_short"/>
    <property type="match status" value="1"/>
</dbReference>
<proteinExistence type="inferred from homology"/>
<dbReference type="SUPFAM" id="SSF51735">
    <property type="entry name" value="NAD(P)-binding Rossmann-fold domains"/>
    <property type="match status" value="1"/>
</dbReference>
<comment type="similarity">
    <text evidence="1">Belongs to the short-chain dehydrogenases/reductases (SDR) family.</text>
</comment>
<dbReference type="EMBL" id="JBHRZS010000006">
    <property type="protein sequence ID" value="MFC3879379.1"/>
    <property type="molecule type" value="Genomic_DNA"/>
</dbReference>
<evidence type="ECO:0000313" key="4">
    <source>
        <dbReference type="Proteomes" id="UP001595805"/>
    </source>
</evidence>
<dbReference type="Gene3D" id="3.40.50.720">
    <property type="entry name" value="NAD(P)-binding Rossmann-like Domain"/>
    <property type="match status" value="1"/>
</dbReference>
<name>A0ABV8ANS3_9BACT</name>
<dbReference type="EC" id="1.-.-.-" evidence="3"/>
<dbReference type="InterPro" id="IPR002347">
    <property type="entry name" value="SDR_fam"/>
</dbReference>
<gene>
    <name evidence="3" type="ORF">ACFOSV_04305</name>
</gene>
<dbReference type="CDD" id="cd05233">
    <property type="entry name" value="SDR_c"/>
    <property type="match status" value="1"/>
</dbReference>
<keyword evidence="2 3" id="KW-0560">Oxidoreductase</keyword>
<reference evidence="4" key="1">
    <citation type="journal article" date="2019" name="Int. J. Syst. Evol. Microbiol.">
        <title>The Global Catalogue of Microorganisms (GCM) 10K type strain sequencing project: providing services to taxonomists for standard genome sequencing and annotation.</title>
        <authorList>
            <consortium name="The Broad Institute Genomics Platform"/>
            <consortium name="The Broad Institute Genome Sequencing Center for Infectious Disease"/>
            <person name="Wu L."/>
            <person name="Ma J."/>
        </authorList>
    </citation>
    <scope>NUCLEOTIDE SEQUENCE [LARGE SCALE GENOMIC DNA]</scope>
    <source>
        <strain evidence="4">CCUG 60523</strain>
    </source>
</reference>
<keyword evidence="4" id="KW-1185">Reference proteome</keyword>
<comment type="caution">
    <text evidence="3">The sequence shown here is derived from an EMBL/GenBank/DDBJ whole genome shotgun (WGS) entry which is preliminary data.</text>
</comment>
<accession>A0ABV8ANS3</accession>
<dbReference type="RefSeq" id="WP_377903752.1">
    <property type="nucleotide sequence ID" value="NZ_JBHRZS010000006.1"/>
</dbReference>
<dbReference type="InterPro" id="IPR036291">
    <property type="entry name" value="NAD(P)-bd_dom_sf"/>
</dbReference>
<dbReference type="PANTHER" id="PTHR44196:SF1">
    <property type="entry name" value="DEHYDROGENASE_REDUCTASE SDR FAMILY MEMBER 7B"/>
    <property type="match status" value="1"/>
</dbReference>
<protein>
    <submittedName>
        <fullName evidence="3">SDR family NAD(P)-dependent oxidoreductase</fullName>
        <ecNumber evidence="3">1.-.-.-</ecNumber>
    </submittedName>
</protein>
<dbReference type="Proteomes" id="UP001595805">
    <property type="component" value="Unassembled WGS sequence"/>
</dbReference>
<evidence type="ECO:0000256" key="2">
    <source>
        <dbReference type="ARBA" id="ARBA00023002"/>
    </source>
</evidence>
<dbReference type="PRINTS" id="PR00081">
    <property type="entry name" value="GDHRDH"/>
</dbReference>
<evidence type="ECO:0000313" key="3">
    <source>
        <dbReference type="EMBL" id="MFC3879379.1"/>
    </source>
</evidence>
<dbReference type="PANTHER" id="PTHR44196">
    <property type="entry name" value="DEHYDROGENASE/REDUCTASE SDR FAMILY MEMBER 7B"/>
    <property type="match status" value="1"/>
</dbReference>
<dbReference type="GO" id="GO:0016491">
    <property type="term" value="F:oxidoreductase activity"/>
    <property type="evidence" value="ECO:0007669"/>
    <property type="project" value="UniProtKB-KW"/>
</dbReference>